<name>D6ZBC9_SEGRD</name>
<dbReference type="HOGENOM" id="CLU_3011761_0_0_11"/>
<accession>D6ZBC9</accession>
<protein>
    <submittedName>
        <fullName evidence="1">Uncharacterized protein</fullName>
    </submittedName>
</protein>
<dbReference type="EMBL" id="CP001958">
    <property type="protein sequence ID" value="ADG98881.1"/>
    <property type="molecule type" value="Genomic_DNA"/>
</dbReference>
<reference evidence="1 2" key="1">
    <citation type="journal article" date="2010" name="Stand. Genomic Sci.">
        <title>Complete genome sequence of Segniliparus rotundus type strain (CDC 1076).</title>
        <authorList>
            <person name="Sikorski J."/>
            <person name="Lapidus A."/>
            <person name="Copeland A."/>
            <person name="Misra M."/>
            <person name="Glavina Del Rio T."/>
            <person name="Nolan M."/>
            <person name="Lucas S."/>
            <person name="Chen F."/>
            <person name="Tice H."/>
            <person name="Cheng J.F."/>
            <person name="Jando M."/>
            <person name="Schneider S."/>
            <person name="Bruce D."/>
            <person name="Goodwin L."/>
            <person name="Pitluck S."/>
            <person name="Liolios K."/>
            <person name="Mikhailova N."/>
            <person name="Pati A."/>
            <person name="Ivanova N."/>
            <person name="Mavromatis K."/>
            <person name="Chen A."/>
            <person name="Palaniappan K."/>
            <person name="Chertkov O."/>
            <person name="Land M."/>
            <person name="Hauser L."/>
            <person name="Chang Y.J."/>
            <person name="Jeffries C.D."/>
            <person name="Brettin T."/>
            <person name="Detter J.C."/>
            <person name="Han C."/>
            <person name="Rohde M."/>
            <person name="Goker M."/>
            <person name="Bristow J."/>
            <person name="Eisen J.A."/>
            <person name="Markowitz V."/>
            <person name="Hugenholtz P."/>
            <person name="Kyrpides N.C."/>
            <person name="Klenk H.P."/>
        </authorList>
    </citation>
    <scope>NUCLEOTIDE SEQUENCE [LARGE SCALE GENOMIC DNA]</scope>
    <source>
        <strain evidence="2">ATCC BAA-972 / CDC 1076 / CIP 108378 / DSM 44985 / JCM 13578</strain>
    </source>
</reference>
<organism evidence="1 2">
    <name type="scientific">Segniliparus rotundus (strain ATCC BAA-972 / CDC 1076 / CIP 108378 / DSM 44985 / JCM 13578)</name>
    <dbReference type="NCBI Taxonomy" id="640132"/>
    <lineage>
        <taxon>Bacteria</taxon>
        <taxon>Bacillati</taxon>
        <taxon>Actinomycetota</taxon>
        <taxon>Actinomycetes</taxon>
        <taxon>Mycobacteriales</taxon>
        <taxon>Segniliparaceae</taxon>
        <taxon>Segniliparus</taxon>
    </lineage>
</organism>
<dbReference type="STRING" id="640132.Srot_2437"/>
<evidence type="ECO:0000313" key="2">
    <source>
        <dbReference type="Proteomes" id="UP000002247"/>
    </source>
</evidence>
<sequence>MLAKPKPCFAAAPVVAAGVGRRALGDVSRRARSSAQTLREARPVLLAPQENSEVLL</sequence>
<dbReference type="AlphaFoldDB" id="D6ZBC9"/>
<dbReference type="Proteomes" id="UP000002247">
    <property type="component" value="Chromosome"/>
</dbReference>
<dbReference type="KEGG" id="srt:Srot_2437"/>
<proteinExistence type="predicted"/>
<evidence type="ECO:0000313" key="1">
    <source>
        <dbReference type="EMBL" id="ADG98881.1"/>
    </source>
</evidence>
<keyword evidence="2" id="KW-1185">Reference proteome</keyword>
<gene>
    <name evidence="1" type="ordered locus">Srot_2437</name>
</gene>